<name>A0AAV1SMI5_9ROSI</name>
<comment type="caution">
    <text evidence="1">The sequence shown here is derived from an EMBL/GenBank/DDBJ whole genome shotgun (WGS) entry which is preliminary data.</text>
</comment>
<keyword evidence="2" id="KW-1185">Reference proteome</keyword>
<dbReference type="Proteomes" id="UP001314170">
    <property type="component" value="Unassembled WGS sequence"/>
</dbReference>
<dbReference type="EMBL" id="CAWUPB010001194">
    <property type="protein sequence ID" value="CAK7352776.1"/>
    <property type="molecule type" value="Genomic_DNA"/>
</dbReference>
<evidence type="ECO:0000313" key="2">
    <source>
        <dbReference type="Proteomes" id="UP001314170"/>
    </source>
</evidence>
<evidence type="ECO:0000313" key="1">
    <source>
        <dbReference type="EMBL" id="CAK7352776.1"/>
    </source>
</evidence>
<reference evidence="1 2" key="1">
    <citation type="submission" date="2024-01" db="EMBL/GenBank/DDBJ databases">
        <authorList>
            <person name="Waweru B."/>
        </authorList>
    </citation>
    <scope>NUCLEOTIDE SEQUENCE [LARGE SCALE GENOMIC DNA]</scope>
</reference>
<organism evidence="1 2">
    <name type="scientific">Dovyalis caffra</name>
    <dbReference type="NCBI Taxonomy" id="77055"/>
    <lineage>
        <taxon>Eukaryota</taxon>
        <taxon>Viridiplantae</taxon>
        <taxon>Streptophyta</taxon>
        <taxon>Embryophyta</taxon>
        <taxon>Tracheophyta</taxon>
        <taxon>Spermatophyta</taxon>
        <taxon>Magnoliopsida</taxon>
        <taxon>eudicotyledons</taxon>
        <taxon>Gunneridae</taxon>
        <taxon>Pentapetalae</taxon>
        <taxon>rosids</taxon>
        <taxon>fabids</taxon>
        <taxon>Malpighiales</taxon>
        <taxon>Salicaceae</taxon>
        <taxon>Flacourtieae</taxon>
        <taxon>Dovyalis</taxon>
    </lineage>
</organism>
<gene>
    <name evidence="1" type="ORF">DCAF_LOCUS24394</name>
</gene>
<sequence length="104" mass="11954">MNTTMDQEDEDDYVAADVRWIDDGRLYMSNIGETSEDAMITIANERIRQYAPCIEANSDQNNEVELEETLKIGVALRVVDKTTNLEFSITKQIVMEDKEQKEAF</sequence>
<dbReference type="AlphaFoldDB" id="A0AAV1SMI5"/>
<proteinExistence type="predicted"/>
<accession>A0AAV1SMI5</accession>
<protein>
    <submittedName>
        <fullName evidence="1">Uncharacterized protein</fullName>
    </submittedName>
</protein>